<keyword evidence="5" id="KW-1185">Reference proteome</keyword>
<dbReference type="NCBIfam" id="TIGR00557">
    <property type="entry name" value="pdxA"/>
    <property type="match status" value="1"/>
</dbReference>
<sequence>MSENKKPIIGISIGDFNGIGPEVIIKAVGSNRINKICTPVIYGSSKIINRYRQLLEMKDWQFFTIHKIEQINHKQVNVINCMNDQALEVQPGIVSPEAGKLAFEALKKAVEDLKNGKIDALVTAPINKHNIQSDEFKFPGHTEFLANAFEVKDELMFMVSENLKIGVATAHIPLEQVKSALNKELIINKIAQIKSSLIKDFGIQKPKIAVLGLNPHAGENGLLGNEENEVIIPAISECKKKGDLVVGPFPADGFFGTSAWKNYDAVLAMYHDQGLMPFKMIAFENGVNFTAGLPKVRTSPDHGTAYDIAGKNQADESSMLHAIYTAIDITRNREELDSLEANSLKKKNIVLKEASMED</sequence>
<keyword evidence="3" id="KW-0520">NAD</keyword>
<evidence type="ECO:0000256" key="1">
    <source>
        <dbReference type="ARBA" id="ARBA00022723"/>
    </source>
</evidence>
<dbReference type="PANTHER" id="PTHR30004:SF6">
    <property type="entry name" value="D-THREONATE 4-PHOSPHATE DEHYDROGENASE"/>
    <property type="match status" value="1"/>
</dbReference>
<evidence type="ECO:0000313" key="5">
    <source>
        <dbReference type="Proteomes" id="UP000002875"/>
    </source>
</evidence>
<keyword evidence="2" id="KW-0560">Oxidoreductase</keyword>
<organism evidence="4 5">
    <name type="scientific">Emticicia oligotrophica (strain DSM 17448 / CIP 109782 / MTCC 6937 / GPTSA100-15)</name>
    <dbReference type="NCBI Taxonomy" id="929562"/>
    <lineage>
        <taxon>Bacteria</taxon>
        <taxon>Pseudomonadati</taxon>
        <taxon>Bacteroidota</taxon>
        <taxon>Cytophagia</taxon>
        <taxon>Cytophagales</taxon>
        <taxon>Leadbetterellaceae</taxon>
        <taxon>Emticicia</taxon>
    </lineage>
</organism>
<dbReference type="SUPFAM" id="SSF53659">
    <property type="entry name" value="Isocitrate/Isopropylmalate dehydrogenase-like"/>
    <property type="match status" value="1"/>
</dbReference>
<protein>
    <submittedName>
        <fullName evidence="4">4-hydroxythreonine-4-phosphate dehydrogenase</fullName>
    </submittedName>
</protein>
<dbReference type="InterPro" id="IPR005255">
    <property type="entry name" value="PdxA_fam"/>
</dbReference>
<keyword evidence="1" id="KW-0479">Metal-binding</keyword>
<reference evidence="4 5" key="1">
    <citation type="submission" date="2011-07" db="EMBL/GenBank/DDBJ databases">
        <title>The complete genome of chromosome of Emticicia oligotrophica DSM 17448.</title>
        <authorList>
            <consortium name="US DOE Joint Genome Institute (JGI-PGF)"/>
            <person name="Lucas S."/>
            <person name="Han J."/>
            <person name="Lapidus A."/>
            <person name="Bruce D."/>
            <person name="Goodwin L."/>
            <person name="Pitluck S."/>
            <person name="Peters L."/>
            <person name="Kyrpides N."/>
            <person name="Mavromatis K."/>
            <person name="Ivanova N."/>
            <person name="Ovchinnikova G."/>
            <person name="Teshima H."/>
            <person name="Detter J.C."/>
            <person name="Tapia R."/>
            <person name="Han C."/>
            <person name="Land M."/>
            <person name="Hauser L."/>
            <person name="Markowitz V."/>
            <person name="Cheng J.-F."/>
            <person name="Hugenholtz P."/>
            <person name="Woyke T."/>
            <person name="Wu D."/>
            <person name="Tindall B."/>
            <person name="Pomrenke H."/>
            <person name="Brambilla E."/>
            <person name="Klenk H.-P."/>
            <person name="Eisen J.A."/>
        </authorList>
    </citation>
    <scope>NUCLEOTIDE SEQUENCE [LARGE SCALE GENOMIC DNA]</scope>
    <source>
        <strain evidence="4 5">DSM 17448</strain>
    </source>
</reference>
<proteinExistence type="predicted"/>
<dbReference type="RefSeq" id="WP_015030711.1">
    <property type="nucleotide sequence ID" value="NC_018748.1"/>
</dbReference>
<dbReference type="Proteomes" id="UP000002875">
    <property type="component" value="Chromosome"/>
</dbReference>
<name>A0ABM5N6E4_EMTOG</name>
<accession>A0ABM5N6E4</accession>
<dbReference type="EMBL" id="CP002961">
    <property type="protein sequence ID" value="AFK05023.1"/>
    <property type="molecule type" value="Genomic_DNA"/>
</dbReference>
<gene>
    <name evidence="4" type="ordered locus">Emtol_3897</name>
</gene>
<evidence type="ECO:0000313" key="4">
    <source>
        <dbReference type="EMBL" id="AFK05023.1"/>
    </source>
</evidence>
<evidence type="ECO:0000256" key="2">
    <source>
        <dbReference type="ARBA" id="ARBA00023002"/>
    </source>
</evidence>
<evidence type="ECO:0000256" key="3">
    <source>
        <dbReference type="ARBA" id="ARBA00023027"/>
    </source>
</evidence>
<dbReference type="Gene3D" id="3.40.718.10">
    <property type="entry name" value="Isopropylmalate Dehydrogenase"/>
    <property type="match status" value="1"/>
</dbReference>
<dbReference type="Pfam" id="PF04166">
    <property type="entry name" value="PdxA"/>
    <property type="match status" value="1"/>
</dbReference>
<dbReference type="PANTHER" id="PTHR30004">
    <property type="entry name" value="4-HYDROXYTHREONINE-4-PHOSPHATE DEHYDROGENASE"/>
    <property type="match status" value="1"/>
</dbReference>